<evidence type="ECO:0000313" key="2">
    <source>
        <dbReference type="EMBL" id="TNV86361.1"/>
    </source>
</evidence>
<dbReference type="EMBL" id="RRYP01001135">
    <property type="protein sequence ID" value="TNV86361.1"/>
    <property type="molecule type" value="Genomic_DNA"/>
</dbReference>
<reference evidence="2" key="1">
    <citation type="submission" date="2019-06" db="EMBL/GenBank/DDBJ databases">
        <authorList>
            <person name="Zheng W."/>
        </authorList>
    </citation>
    <scope>NUCLEOTIDE SEQUENCE</scope>
    <source>
        <strain evidence="2">QDHG01</strain>
    </source>
</reference>
<comment type="caution">
    <text evidence="2">The sequence shown here is derived from an EMBL/GenBank/DDBJ whole genome shotgun (WGS) entry which is preliminary data.</text>
</comment>
<keyword evidence="3" id="KW-1185">Reference proteome</keyword>
<evidence type="ECO:0000256" key="1">
    <source>
        <dbReference type="SAM" id="MobiDB-lite"/>
    </source>
</evidence>
<name>A0A8J8T9G0_HALGN</name>
<dbReference type="Proteomes" id="UP000785679">
    <property type="component" value="Unassembled WGS sequence"/>
</dbReference>
<dbReference type="AlphaFoldDB" id="A0A8J8T9G0"/>
<accession>A0A8J8T9G0</accession>
<evidence type="ECO:0000313" key="3">
    <source>
        <dbReference type="Proteomes" id="UP000785679"/>
    </source>
</evidence>
<organism evidence="2 3">
    <name type="scientific">Halteria grandinella</name>
    <dbReference type="NCBI Taxonomy" id="5974"/>
    <lineage>
        <taxon>Eukaryota</taxon>
        <taxon>Sar</taxon>
        <taxon>Alveolata</taxon>
        <taxon>Ciliophora</taxon>
        <taxon>Intramacronucleata</taxon>
        <taxon>Spirotrichea</taxon>
        <taxon>Stichotrichia</taxon>
        <taxon>Sporadotrichida</taxon>
        <taxon>Halteriidae</taxon>
        <taxon>Halteria</taxon>
    </lineage>
</organism>
<protein>
    <submittedName>
        <fullName evidence="2">Uncharacterized protein</fullName>
    </submittedName>
</protein>
<feature type="region of interest" description="Disordered" evidence="1">
    <location>
        <begin position="51"/>
        <end position="78"/>
    </location>
</feature>
<gene>
    <name evidence="2" type="ORF">FGO68_gene3236</name>
</gene>
<sequence length="78" mass="9001">MSKSIQMTLLNIDWIADAMPGIGMDTSERETMKERSFIMVQSRFIAKPLQTDQWRENIQEKRKEGGQGEDGEGHDCLR</sequence>
<proteinExistence type="predicted"/>
<feature type="compositionally biased region" description="Basic and acidic residues" evidence="1">
    <location>
        <begin position="53"/>
        <end position="78"/>
    </location>
</feature>